<reference evidence="2 3" key="1">
    <citation type="submission" date="2018-10" db="EMBL/GenBank/DDBJ databases">
        <title>Genomic Encyclopedia of Archaeal and Bacterial Type Strains, Phase II (KMG-II): from individual species to whole genera.</title>
        <authorList>
            <person name="Goeker M."/>
        </authorList>
    </citation>
    <scope>NUCLEOTIDE SEQUENCE [LARGE SCALE GENOMIC DNA]</scope>
    <source>
        <strain evidence="2 3">RP-AC37</strain>
    </source>
</reference>
<keyword evidence="1" id="KW-1133">Transmembrane helix</keyword>
<evidence type="ECO:0000313" key="3">
    <source>
        <dbReference type="Proteomes" id="UP000281955"/>
    </source>
</evidence>
<organism evidence="2 3">
    <name type="scientific">Motilibacter peucedani</name>
    <dbReference type="NCBI Taxonomy" id="598650"/>
    <lineage>
        <taxon>Bacteria</taxon>
        <taxon>Bacillati</taxon>
        <taxon>Actinomycetota</taxon>
        <taxon>Actinomycetes</taxon>
        <taxon>Motilibacterales</taxon>
        <taxon>Motilibacteraceae</taxon>
        <taxon>Motilibacter</taxon>
    </lineage>
</organism>
<feature type="transmembrane region" description="Helical" evidence="1">
    <location>
        <begin position="36"/>
        <end position="53"/>
    </location>
</feature>
<protein>
    <submittedName>
        <fullName evidence="2">Uncharacterized protein</fullName>
    </submittedName>
</protein>
<gene>
    <name evidence="2" type="ORF">CLV35_1744</name>
</gene>
<dbReference type="Proteomes" id="UP000281955">
    <property type="component" value="Unassembled WGS sequence"/>
</dbReference>
<keyword evidence="1" id="KW-0812">Transmembrane</keyword>
<dbReference type="InterPro" id="IPR047891">
    <property type="entry name" value="GPGG_membr"/>
</dbReference>
<keyword evidence="1" id="KW-0472">Membrane</keyword>
<dbReference type="AlphaFoldDB" id="A0A420XPW1"/>
<evidence type="ECO:0000256" key="1">
    <source>
        <dbReference type="SAM" id="Phobius"/>
    </source>
</evidence>
<comment type="caution">
    <text evidence="2">The sequence shown here is derived from an EMBL/GenBank/DDBJ whole genome shotgun (WGS) entry which is preliminary data.</text>
</comment>
<dbReference type="NCBIfam" id="NF040511">
    <property type="entry name" value="membrane_GPGG"/>
    <property type="match status" value="1"/>
</dbReference>
<accession>A0A420XPW1</accession>
<keyword evidence="3" id="KW-1185">Reference proteome</keyword>
<proteinExistence type="predicted"/>
<dbReference type="EMBL" id="RBWV01000011">
    <property type="protein sequence ID" value="RKS75285.1"/>
    <property type="molecule type" value="Genomic_DNA"/>
</dbReference>
<dbReference type="InParanoid" id="A0A420XPW1"/>
<evidence type="ECO:0000313" key="2">
    <source>
        <dbReference type="EMBL" id="RKS75285.1"/>
    </source>
</evidence>
<sequence length="54" mass="5237">MVRGAGTGELLLTLVAALLVVAGVTGLVKGRQAVGTALVVAGMLVGPGLLALLR</sequence>
<dbReference type="RefSeq" id="WP_183061882.1">
    <property type="nucleotide sequence ID" value="NZ_RBWV01000011.1"/>
</dbReference>
<name>A0A420XPW1_9ACTN</name>